<dbReference type="OrthoDB" id="206904at2759"/>
<dbReference type="Proteomes" id="UP000664859">
    <property type="component" value="Unassembled WGS sequence"/>
</dbReference>
<dbReference type="Pfam" id="PF03567">
    <property type="entry name" value="Sulfotransfer_2"/>
    <property type="match status" value="1"/>
</dbReference>
<name>A0A835YPV5_9STRA</name>
<reference evidence="1" key="1">
    <citation type="submission" date="2021-02" db="EMBL/GenBank/DDBJ databases">
        <title>First Annotated Genome of the Yellow-green Alga Tribonema minus.</title>
        <authorList>
            <person name="Mahan K.M."/>
        </authorList>
    </citation>
    <scope>NUCLEOTIDE SEQUENCE</scope>
    <source>
        <strain evidence="1">UTEX B ZZ1240</strain>
    </source>
</reference>
<keyword evidence="2" id="KW-1185">Reference proteome</keyword>
<protein>
    <recommendedName>
        <fullName evidence="3">Sulfotransferase family protein</fullName>
    </recommendedName>
</protein>
<sequence length="244" mass="27405">MLFQNNCQSFNHLFTSLRSRYDESLLEGDIWGRNDMHSHNMTLPQLADLVYDDTWHKAVFYREPLVRYLSAYRSKCEVGHDDGFELCTALFGKPNPTFAEAVERLTQDPPVDNPHFRPQVDFCGGLGAILPQFQTVEALDPRTSRDAVAALLRRVGVADPEGVPAFNERFPPFDAAAGAWRPNDSYARHTTDAAAAVEAYYTPYLACVVVTHFLDDYLTFGVAVPEWAWRLGLRDVGGDCAALR</sequence>
<evidence type="ECO:0008006" key="3">
    <source>
        <dbReference type="Google" id="ProtNLM"/>
    </source>
</evidence>
<dbReference type="AlphaFoldDB" id="A0A835YPV5"/>
<organism evidence="1 2">
    <name type="scientific">Tribonema minus</name>
    <dbReference type="NCBI Taxonomy" id="303371"/>
    <lineage>
        <taxon>Eukaryota</taxon>
        <taxon>Sar</taxon>
        <taxon>Stramenopiles</taxon>
        <taxon>Ochrophyta</taxon>
        <taxon>PX clade</taxon>
        <taxon>Xanthophyceae</taxon>
        <taxon>Tribonematales</taxon>
        <taxon>Tribonemataceae</taxon>
        <taxon>Tribonema</taxon>
    </lineage>
</organism>
<dbReference type="GO" id="GO:0008146">
    <property type="term" value="F:sulfotransferase activity"/>
    <property type="evidence" value="ECO:0007669"/>
    <property type="project" value="InterPro"/>
</dbReference>
<evidence type="ECO:0000313" key="1">
    <source>
        <dbReference type="EMBL" id="KAG5179024.1"/>
    </source>
</evidence>
<gene>
    <name evidence="1" type="ORF">JKP88DRAFT_327526</name>
</gene>
<dbReference type="GO" id="GO:0016020">
    <property type="term" value="C:membrane"/>
    <property type="evidence" value="ECO:0007669"/>
    <property type="project" value="InterPro"/>
</dbReference>
<proteinExistence type="predicted"/>
<accession>A0A835YPV5</accession>
<dbReference type="InterPro" id="IPR005331">
    <property type="entry name" value="Sulfotransferase"/>
</dbReference>
<evidence type="ECO:0000313" key="2">
    <source>
        <dbReference type="Proteomes" id="UP000664859"/>
    </source>
</evidence>
<comment type="caution">
    <text evidence="1">The sequence shown here is derived from an EMBL/GenBank/DDBJ whole genome shotgun (WGS) entry which is preliminary data.</text>
</comment>
<dbReference type="EMBL" id="JAFCMP010000501">
    <property type="protein sequence ID" value="KAG5179024.1"/>
    <property type="molecule type" value="Genomic_DNA"/>
</dbReference>